<dbReference type="EMBL" id="VUJU01002219">
    <property type="protein sequence ID" value="KAF0762114.1"/>
    <property type="molecule type" value="Genomic_DNA"/>
</dbReference>
<evidence type="ECO:0000313" key="2">
    <source>
        <dbReference type="EMBL" id="KAF0762114.1"/>
    </source>
</evidence>
<keyword evidence="1" id="KW-0732">Signal</keyword>
<organism evidence="2 3">
    <name type="scientific">Aphis craccivora</name>
    <name type="common">Cowpea aphid</name>
    <dbReference type="NCBI Taxonomy" id="307492"/>
    <lineage>
        <taxon>Eukaryota</taxon>
        <taxon>Metazoa</taxon>
        <taxon>Ecdysozoa</taxon>
        <taxon>Arthropoda</taxon>
        <taxon>Hexapoda</taxon>
        <taxon>Insecta</taxon>
        <taxon>Pterygota</taxon>
        <taxon>Neoptera</taxon>
        <taxon>Paraneoptera</taxon>
        <taxon>Hemiptera</taxon>
        <taxon>Sternorrhyncha</taxon>
        <taxon>Aphidomorpha</taxon>
        <taxon>Aphidoidea</taxon>
        <taxon>Aphididae</taxon>
        <taxon>Aphidini</taxon>
        <taxon>Aphis</taxon>
        <taxon>Aphis</taxon>
    </lineage>
</organism>
<comment type="caution">
    <text evidence="2">The sequence shown here is derived from an EMBL/GenBank/DDBJ whole genome shotgun (WGS) entry which is preliminary data.</text>
</comment>
<protein>
    <recommendedName>
        <fullName evidence="4">Secreted protein</fullName>
    </recommendedName>
</protein>
<dbReference type="Proteomes" id="UP000478052">
    <property type="component" value="Unassembled WGS sequence"/>
</dbReference>
<keyword evidence="3" id="KW-1185">Reference proteome</keyword>
<name>A0A6G0YVR5_APHCR</name>
<evidence type="ECO:0000313" key="3">
    <source>
        <dbReference type="Proteomes" id="UP000478052"/>
    </source>
</evidence>
<evidence type="ECO:0008006" key="4">
    <source>
        <dbReference type="Google" id="ProtNLM"/>
    </source>
</evidence>
<feature type="signal peptide" evidence="1">
    <location>
        <begin position="1"/>
        <end position="16"/>
    </location>
</feature>
<accession>A0A6G0YVR5</accession>
<reference evidence="2 3" key="1">
    <citation type="submission" date="2019-08" db="EMBL/GenBank/DDBJ databases">
        <title>Whole genome of Aphis craccivora.</title>
        <authorList>
            <person name="Voronova N.V."/>
            <person name="Shulinski R.S."/>
            <person name="Bandarenka Y.V."/>
            <person name="Zhorov D.G."/>
            <person name="Warner D."/>
        </authorList>
    </citation>
    <scope>NUCLEOTIDE SEQUENCE [LARGE SCALE GENOMIC DNA]</scope>
    <source>
        <strain evidence="2">180601</strain>
        <tissue evidence="2">Whole Body</tissue>
    </source>
</reference>
<feature type="chain" id="PRO_5026315384" description="Secreted protein" evidence="1">
    <location>
        <begin position="17"/>
        <end position="114"/>
    </location>
</feature>
<sequence>MCFFFCFVFVPVYSETSRNNAPISNLGGGFRWKSEYPWWMIEVKSKHFPTVFRKIEKNKKKNDGKTGIFMQNQFLTKRFFLYSCNSKNNNCKYLKFSPNVLVGVIYVQLNFQNF</sequence>
<evidence type="ECO:0000256" key="1">
    <source>
        <dbReference type="SAM" id="SignalP"/>
    </source>
</evidence>
<dbReference type="AlphaFoldDB" id="A0A6G0YVR5"/>
<proteinExistence type="predicted"/>
<gene>
    <name evidence="2" type="ORF">FWK35_00008430</name>
</gene>